<feature type="coiled-coil region" evidence="1">
    <location>
        <begin position="69"/>
        <end position="96"/>
    </location>
</feature>
<name>A0ABW4SI24_9BACL</name>
<evidence type="ECO:0000313" key="4">
    <source>
        <dbReference type="Proteomes" id="UP001597218"/>
    </source>
</evidence>
<keyword evidence="4" id="KW-1185">Reference proteome</keyword>
<dbReference type="RefSeq" id="WP_381539152.1">
    <property type="nucleotide sequence ID" value="NZ_JBHUGI010000034.1"/>
</dbReference>
<evidence type="ECO:0000313" key="3">
    <source>
        <dbReference type="EMBL" id="MFD1929203.1"/>
    </source>
</evidence>
<keyword evidence="1" id="KW-0175">Coiled coil</keyword>
<protein>
    <submittedName>
        <fullName evidence="3">Uncharacterized protein</fullName>
    </submittedName>
</protein>
<feature type="region of interest" description="Disordered" evidence="2">
    <location>
        <begin position="140"/>
        <end position="194"/>
    </location>
</feature>
<dbReference type="EMBL" id="JBHUGI010000034">
    <property type="protein sequence ID" value="MFD1929203.1"/>
    <property type="molecule type" value="Genomic_DNA"/>
</dbReference>
<organism evidence="3 4">
    <name type="scientific">Sporosarcina siberiensis</name>
    <dbReference type="NCBI Taxonomy" id="1365606"/>
    <lineage>
        <taxon>Bacteria</taxon>
        <taxon>Bacillati</taxon>
        <taxon>Bacillota</taxon>
        <taxon>Bacilli</taxon>
        <taxon>Bacillales</taxon>
        <taxon>Caryophanaceae</taxon>
        <taxon>Sporosarcina</taxon>
    </lineage>
</organism>
<evidence type="ECO:0000256" key="1">
    <source>
        <dbReference type="SAM" id="Coils"/>
    </source>
</evidence>
<dbReference type="Proteomes" id="UP001597218">
    <property type="component" value="Unassembled WGS sequence"/>
</dbReference>
<proteinExistence type="predicted"/>
<gene>
    <name evidence="3" type="ORF">ACFSFY_14265</name>
</gene>
<reference evidence="4" key="1">
    <citation type="journal article" date="2019" name="Int. J. Syst. Evol. Microbiol.">
        <title>The Global Catalogue of Microorganisms (GCM) 10K type strain sequencing project: providing services to taxonomists for standard genome sequencing and annotation.</title>
        <authorList>
            <consortium name="The Broad Institute Genomics Platform"/>
            <consortium name="The Broad Institute Genome Sequencing Center for Infectious Disease"/>
            <person name="Wu L."/>
            <person name="Ma J."/>
        </authorList>
    </citation>
    <scope>NUCLEOTIDE SEQUENCE [LARGE SCALE GENOMIC DNA]</scope>
    <source>
        <strain evidence="4">CGMCC 4.7177</strain>
    </source>
</reference>
<comment type="caution">
    <text evidence="3">The sequence shown here is derived from an EMBL/GenBank/DDBJ whole genome shotgun (WGS) entry which is preliminary data.</text>
</comment>
<sequence length="194" mass="20957">MSNSFKKIGLLLGSLLLMIGLGSGMDNAFAGQDAESSLINWFGAKRTASEHEIANVITAEKDRLMGELKIALQGEKQRAEEELAAFTENEKRIRTAALQEYAAALIENMETDLTEEKEAIIADLDAKHNQAIKDLEKKITPTKPIAVPEAEAKPDTTPVPEAGTQPVLPSEPDAETEPSVVPEPLPETIPESAL</sequence>
<accession>A0ABW4SI24</accession>
<evidence type="ECO:0000256" key="2">
    <source>
        <dbReference type="SAM" id="MobiDB-lite"/>
    </source>
</evidence>